<name>A0ACB8B772_9AGAM</name>
<dbReference type="EMBL" id="MU266569">
    <property type="protein sequence ID" value="KAH7920612.1"/>
    <property type="molecule type" value="Genomic_DNA"/>
</dbReference>
<evidence type="ECO:0000313" key="2">
    <source>
        <dbReference type="Proteomes" id="UP000790709"/>
    </source>
</evidence>
<gene>
    <name evidence="1" type="ORF">BV22DRAFT_1039664</name>
</gene>
<comment type="caution">
    <text evidence="1">The sequence shown here is derived from an EMBL/GenBank/DDBJ whole genome shotgun (WGS) entry which is preliminary data.</text>
</comment>
<proteinExistence type="predicted"/>
<sequence length="268" mass="28343">MSVSALPSSPSFEELRIEDYLKAYSTTGRPPPPCPLEPSTPNARAALGLPPLFQAIPVDVSGSGSGSGLAGGDLSALGSIDQTIRDPADLPAFHAFEVFHATHGEEKYQNVVAQSALSHFSPEELRHYAYRLGNIYMEPPSLLGETSTSTTAFPPTHPFLSSPALASAPTPAHPFYANDGPSTAYITVPTASAGTPDRLMSICASPRFDKHCFEELRVSYLLAGRELDSSEILGPAVSAVPPAPAPASSLFSRPRGDAFSFSKPLRSF</sequence>
<protein>
    <submittedName>
        <fullName evidence="1">Uncharacterized protein</fullName>
    </submittedName>
</protein>
<evidence type="ECO:0000313" key="1">
    <source>
        <dbReference type="EMBL" id="KAH7920612.1"/>
    </source>
</evidence>
<keyword evidence="2" id="KW-1185">Reference proteome</keyword>
<reference evidence="1" key="1">
    <citation type="journal article" date="2021" name="New Phytol.">
        <title>Evolutionary innovations through gain and loss of genes in the ectomycorrhizal Boletales.</title>
        <authorList>
            <person name="Wu G."/>
            <person name="Miyauchi S."/>
            <person name="Morin E."/>
            <person name="Kuo A."/>
            <person name="Drula E."/>
            <person name="Varga T."/>
            <person name="Kohler A."/>
            <person name="Feng B."/>
            <person name="Cao Y."/>
            <person name="Lipzen A."/>
            <person name="Daum C."/>
            <person name="Hundley H."/>
            <person name="Pangilinan J."/>
            <person name="Johnson J."/>
            <person name="Barry K."/>
            <person name="LaButti K."/>
            <person name="Ng V."/>
            <person name="Ahrendt S."/>
            <person name="Min B."/>
            <person name="Choi I.G."/>
            <person name="Park H."/>
            <person name="Plett J.M."/>
            <person name="Magnuson J."/>
            <person name="Spatafora J.W."/>
            <person name="Nagy L.G."/>
            <person name="Henrissat B."/>
            <person name="Grigoriev I.V."/>
            <person name="Yang Z.L."/>
            <person name="Xu J."/>
            <person name="Martin F.M."/>
        </authorList>
    </citation>
    <scope>NUCLEOTIDE SEQUENCE</scope>
    <source>
        <strain evidence="1">KUC20120723A-06</strain>
    </source>
</reference>
<accession>A0ACB8B772</accession>
<dbReference type="Proteomes" id="UP000790709">
    <property type="component" value="Unassembled WGS sequence"/>
</dbReference>
<organism evidence="1 2">
    <name type="scientific">Leucogyrophana mollusca</name>
    <dbReference type="NCBI Taxonomy" id="85980"/>
    <lineage>
        <taxon>Eukaryota</taxon>
        <taxon>Fungi</taxon>
        <taxon>Dikarya</taxon>
        <taxon>Basidiomycota</taxon>
        <taxon>Agaricomycotina</taxon>
        <taxon>Agaricomycetes</taxon>
        <taxon>Agaricomycetidae</taxon>
        <taxon>Boletales</taxon>
        <taxon>Boletales incertae sedis</taxon>
        <taxon>Leucogyrophana</taxon>
    </lineage>
</organism>